<organism evidence="10 11">
    <name type="scientific">Paenibacillus wynnii</name>
    <dbReference type="NCBI Taxonomy" id="268407"/>
    <lineage>
        <taxon>Bacteria</taxon>
        <taxon>Bacillati</taxon>
        <taxon>Bacillota</taxon>
        <taxon>Bacilli</taxon>
        <taxon>Bacillales</taxon>
        <taxon>Paenibacillaceae</taxon>
        <taxon>Paenibacillus</taxon>
    </lineage>
</organism>
<feature type="domain" description="HTH merR-type" evidence="9">
    <location>
        <begin position="5"/>
        <end position="65"/>
    </location>
</feature>
<evidence type="ECO:0000256" key="6">
    <source>
        <dbReference type="ARBA" id="ARBA00023125"/>
    </source>
</evidence>
<evidence type="ECO:0000256" key="1">
    <source>
        <dbReference type="ARBA" id="ARBA00022490"/>
    </source>
</evidence>
<dbReference type="GO" id="GO:0006355">
    <property type="term" value="P:regulation of DNA-templated transcription"/>
    <property type="evidence" value="ECO:0007669"/>
    <property type="project" value="InterPro"/>
</dbReference>
<evidence type="ECO:0000256" key="3">
    <source>
        <dbReference type="ARBA" id="ARBA00022829"/>
    </source>
</evidence>
<dbReference type="EMBL" id="JQCR01000002">
    <property type="protein sequence ID" value="KGE20102.1"/>
    <property type="molecule type" value="Genomic_DNA"/>
</dbReference>
<keyword evidence="3 8" id="KW-0159">Chromosome partition</keyword>
<accession>A0A098MEY0</accession>
<comment type="function">
    <text evidence="8">Required for the formation of axial filaments and for anchoring the origin regions at the cell poles in sporulating cells, thus ensuring proper chromosome segregation in the prespore. Binds in a dispersed manner throughout the chromosome but preferentially to sites clustered in the origin portion of the chromosome, causing condensation of the chromosome and its remodeling into an elongated, anchored structure.</text>
</comment>
<dbReference type="GO" id="GO:0007059">
    <property type="term" value="P:chromosome segregation"/>
    <property type="evidence" value="ECO:0007669"/>
    <property type="project" value="UniProtKB-UniRule"/>
</dbReference>
<evidence type="ECO:0000256" key="2">
    <source>
        <dbReference type="ARBA" id="ARBA00022618"/>
    </source>
</evidence>
<dbReference type="STRING" id="268407.PWYN_12725"/>
<dbReference type="eggNOG" id="COG0789">
    <property type="taxonomic scope" value="Bacteria"/>
</dbReference>
<keyword evidence="6 8" id="KW-0238">DNA-binding</keyword>
<feature type="DNA-binding region" description="H-T-H motif" evidence="8">
    <location>
        <begin position="6"/>
        <end position="26"/>
    </location>
</feature>
<protein>
    <recommendedName>
        <fullName evidence="8">Chromosome-anchoring protein RacA</fullName>
    </recommendedName>
</protein>
<dbReference type="InterPro" id="IPR009061">
    <property type="entry name" value="DNA-bd_dom_put_sf"/>
</dbReference>
<dbReference type="HAMAP" id="MF_01170">
    <property type="entry name" value="RacA"/>
    <property type="match status" value="1"/>
</dbReference>
<dbReference type="InterPro" id="IPR000551">
    <property type="entry name" value="MerR-type_HTH_dom"/>
</dbReference>
<evidence type="ECO:0000256" key="5">
    <source>
        <dbReference type="ARBA" id="ARBA00023054"/>
    </source>
</evidence>
<comment type="similarity">
    <text evidence="8">Belongs to the RacA family.</text>
</comment>
<evidence type="ECO:0000259" key="9">
    <source>
        <dbReference type="Pfam" id="PF13411"/>
    </source>
</evidence>
<keyword evidence="5 8" id="KW-0175">Coiled coil</keyword>
<keyword evidence="4 8" id="KW-0749">Sporulation</keyword>
<evidence type="ECO:0000256" key="4">
    <source>
        <dbReference type="ARBA" id="ARBA00022969"/>
    </source>
</evidence>
<dbReference type="RefSeq" id="WP_036652003.1">
    <property type="nucleotide sequence ID" value="NZ_JQCR01000002.1"/>
</dbReference>
<evidence type="ECO:0000256" key="7">
    <source>
        <dbReference type="ARBA" id="ARBA00023306"/>
    </source>
</evidence>
<proteinExistence type="inferred from homology"/>
<dbReference type="GO" id="GO:0003690">
    <property type="term" value="F:double-stranded DNA binding"/>
    <property type="evidence" value="ECO:0007669"/>
    <property type="project" value="UniProtKB-UniRule"/>
</dbReference>
<reference evidence="10 11" key="1">
    <citation type="submission" date="2014-08" db="EMBL/GenBank/DDBJ databases">
        <authorList>
            <person name="den Bakker H.C."/>
        </authorList>
    </citation>
    <scope>NUCLEOTIDE SEQUENCE [LARGE SCALE GENOMIC DNA]</scope>
    <source>
        <strain evidence="10 11">DSM 18334</strain>
    </source>
</reference>
<keyword evidence="11" id="KW-1185">Reference proteome</keyword>
<dbReference type="InterPro" id="IPR023522">
    <property type="entry name" value="Chrosome_anchoring_RacA"/>
</dbReference>
<keyword evidence="7 8" id="KW-0131">Cell cycle</keyword>
<dbReference type="Gene3D" id="1.10.1660.10">
    <property type="match status" value="1"/>
</dbReference>
<evidence type="ECO:0000313" key="10">
    <source>
        <dbReference type="EMBL" id="KGE20102.1"/>
    </source>
</evidence>
<dbReference type="AlphaFoldDB" id="A0A098MEY0"/>
<dbReference type="GO" id="GO:0030435">
    <property type="term" value="P:sporulation resulting in formation of a cellular spore"/>
    <property type="evidence" value="ECO:0007669"/>
    <property type="project" value="UniProtKB-UniRule"/>
</dbReference>
<keyword evidence="1 8" id="KW-0963">Cytoplasm</keyword>
<sequence>MDILKTKDAADLLSVSPTTIKRWISMFPNFFKKDRFGHYIFSEQEIGLLTHIKDRIEHGVTLDCIDLSTYNQPPELPQEKTRLHTHDKSIEDMVSRIDHIERSLHHKADEVVSIQLFQQREELEDLRQMITQLAASLETIQKPNTQIHSSYEENHPSAVVMLQVPPRKRGLLRSFFSFM</sequence>
<gene>
    <name evidence="8" type="primary">racA</name>
    <name evidence="10" type="ORF">PWYN_12725</name>
</gene>
<comment type="caution">
    <text evidence="10">The sequence shown here is derived from an EMBL/GenBank/DDBJ whole genome shotgun (WGS) entry which is preliminary data.</text>
</comment>
<dbReference type="Pfam" id="PF13411">
    <property type="entry name" value="MerR_1"/>
    <property type="match status" value="1"/>
</dbReference>
<evidence type="ECO:0000313" key="11">
    <source>
        <dbReference type="Proteomes" id="UP000029734"/>
    </source>
</evidence>
<dbReference type="GO" id="GO:0008356">
    <property type="term" value="P:asymmetric cell division"/>
    <property type="evidence" value="ECO:0007669"/>
    <property type="project" value="UniProtKB-UniRule"/>
</dbReference>
<dbReference type="Proteomes" id="UP000029734">
    <property type="component" value="Unassembled WGS sequence"/>
</dbReference>
<comment type="subcellular location">
    <subcellularLocation>
        <location evidence="8">Cytoplasm</location>
    </subcellularLocation>
    <text evidence="8">Localizes to cell poles and nucleoid.</text>
</comment>
<dbReference type="GO" id="GO:0030261">
    <property type="term" value="P:chromosome condensation"/>
    <property type="evidence" value="ECO:0007669"/>
    <property type="project" value="UniProtKB-UniRule"/>
</dbReference>
<dbReference type="SUPFAM" id="SSF46955">
    <property type="entry name" value="Putative DNA-binding domain"/>
    <property type="match status" value="1"/>
</dbReference>
<name>A0A098MEY0_9BACL</name>
<reference evidence="10 11" key="2">
    <citation type="submission" date="2014-10" db="EMBL/GenBank/DDBJ databases">
        <title>Comparative genomics of the Paenibacillus odorifer group.</title>
        <authorList>
            <person name="Tsai Y.-C."/>
            <person name="Martin N."/>
            <person name="Korlach J."/>
            <person name="Wiedmann M."/>
        </authorList>
    </citation>
    <scope>NUCLEOTIDE SEQUENCE [LARGE SCALE GENOMIC DNA]</scope>
    <source>
        <strain evidence="10 11">DSM 18334</strain>
    </source>
</reference>
<dbReference type="GO" id="GO:0005737">
    <property type="term" value="C:cytoplasm"/>
    <property type="evidence" value="ECO:0007669"/>
    <property type="project" value="UniProtKB-SubCell"/>
</dbReference>
<keyword evidence="2 8" id="KW-0132">Cell division</keyword>
<evidence type="ECO:0000256" key="8">
    <source>
        <dbReference type="HAMAP-Rule" id="MF_01170"/>
    </source>
</evidence>